<gene>
    <name evidence="2" type="ORF">OXD698_LOCUS33220</name>
</gene>
<sequence length="100" mass="10842">MPSFKERFRPSRKYKKGKEVNASSTDESTTPTNGTSTNTTNVPATGVAPLPVSSTLVATTTTTTGTTIDEHTGSAALSTYHSHYSADQFIELKLRLDYIR</sequence>
<dbReference type="Proteomes" id="UP000663844">
    <property type="component" value="Unassembled WGS sequence"/>
</dbReference>
<accession>A0A819SGA5</accession>
<evidence type="ECO:0000256" key="1">
    <source>
        <dbReference type="SAM" id="MobiDB-lite"/>
    </source>
</evidence>
<comment type="caution">
    <text evidence="2">The sequence shown here is derived from an EMBL/GenBank/DDBJ whole genome shotgun (WGS) entry which is preliminary data.</text>
</comment>
<reference evidence="2" key="1">
    <citation type="submission" date="2021-02" db="EMBL/GenBank/DDBJ databases">
        <authorList>
            <person name="Nowell W R."/>
        </authorList>
    </citation>
    <scope>NUCLEOTIDE SEQUENCE</scope>
</reference>
<feature type="compositionally biased region" description="Low complexity" evidence="1">
    <location>
        <begin position="24"/>
        <end position="41"/>
    </location>
</feature>
<feature type="region of interest" description="Disordered" evidence="1">
    <location>
        <begin position="1"/>
        <end position="49"/>
    </location>
</feature>
<dbReference type="EMBL" id="CAJOAZ010004506">
    <property type="protein sequence ID" value="CAF4062524.1"/>
    <property type="molecule type" value="Genomic_DNA"/>
</dbReference>
<name>A0A819SGA5_9BILA</name>
<evidence type="ECO:0000313" key="2">
    <source>
        <dbReference type="EMBL" id="CAF4062524.1"/>
    </source>
</evidence>
<protein>
    <submittedName>
        <fullName evidence="2">Uncharacterized protein</fullName>
    </submittedName>
</protein>
<evidence type="ECO:0000313" key="3">
    <source>
        <dbReference type="Proteomes" id="UP000663844"/>
    </source>
</evidence>
<organism evidence="2 3">
    <name type="scientific">Adineta steineri</name>
    <dbReference type="NCBI Taxonomy" id="433720"/>
    <lineage>
        <taxon>Eukaryota</taxon>
        <taxon>Metazoa</taxon>
        <taxon>Spiralia</taxon>
        <taxon>Gnathifera</taxon>
        <taxon>Rotifera</taxon>
        <taxon>Eurotatoria</taxon>
        <taxon>Bdelloidea</taxon>
        <taxon>Adinetida</taxon>
        <taxon>Adinetidae</taxon>
        <taxon>Adineta</taxon>
    </lineage>
</organism>
<proteinExistence type="predicted"/>
<dbReference type="AlphaFoldDB" id="A0A819SGA5"/>